<sequence>MADQGSFVVHVSADWTRDLIGLFEALEPGHSPTRLLCKGTKAFFFPQCQLPGQAAIVFPYRIPGRGGAEPDLRFGPELMLPRSKFLSSKAVMNNLSCGHVPKANPS</sequence>
<name>A0A1G4BQC7_9PEZI</name>
<comment type="caution">
    <text evidence="1">The sequence shown here is derived from an EMBL/GenBank/DDBJ whole genome shotgun (WGS) entry which is preliminary data.</text>
</comment>
<reference evidence="1 2" key="1">
    <citation type="submission" date="2016-09" db="EMBL/GenBank/DDBJ databases">
        <authorList>
            <person name="Capua I."/>
            <person name="De Benedictis P."/>
            <person name="Joannis T."/>
            <person name="Lombin L.H."/>
            <person name="Cattoli G."/>
        </authorList>
    </citation>
    <scope>NUCLEOTIDE SEQUENCE [LARGE SCALE GENOMIC DNA]</scope>
    <source>
        <strain evidence="1 2">IMI 309357</strain>
    </source>
</reference>
<dbReference type="EMBL" id="MJBS01000006">
    <property type="protein sequence ID" value="OHF03533.1"/>
    <property type="molecule type" value="Genomic_DNA"/>
</dbReference>
<evidence type="ECO:0000313" key="1">
    <source>
        <dbReference type="EMBL" id="OHF03533.1"/>
    </source>
</evidence>
<accession>A0A1G4BQC7</accession>
<protein>
    <submittedName>
        <fullName evidence="1">Uncharacterized protein</fullName>
    </submittedName>
</protein>
<proteinExistence type="predicted"/>
<evidence type="ECO:0000313" key="2">
    <source>
        <dbReference type="Proteomes" id="UP000176998"/>
    </source>
</evidence>
<dbReference type="GeneID" id="34554418"/>
<organism evidence="1 2">
    <name type="scientific">Colletotrichum orchidophilum</name>
    <dbReference type="NCBI Taxonomy" id="1209926"/>
    <lineage>
        <taxon>Eukaryota</taxon>
        <taxon>Fungi</taxon>
        <taxon>Dikarya</taxon>
        <taxon>Ascomycota</taxon>
        <taxon>Pezizomycotina</taxon>
        <taxon>Sordariomycetes</taxon>
        <taxon>Hypocreomycetidae</taxon>
        <taxon>Glomerellales</taxon>
        <taxon>Glomerellaceae</taxon>
        <taxon>Colletotrichum</taxon>
    </lineage>
</organism>
<dbReference type="AlphaFoldDB" id="A0A1G4BQC7"/>
<keyword evidence="2" id="KW-1185">Reference proteome</keyword>
<gene>
    <name evidence="1" type="ORF">CORC01_01252</name>
</gene>
<dbReference type="Proteomes" id="UP000176998">
    <property type="component" value="Unassembled WGS sequence"/>
</dbReference>
<dbReference type="RefSeq" id="XP_022480669.1">
    <property type="nucleotide sequence ID" value="XM_022612908.1"/>
</dbReference>